<feature type="domain" description="YgjP-like metallopeptidase" evidence="1">
    <location>
        <begin position="28"/>
        <end position="224"/>
    </location>
</feature>
<dbReference type="OrthoDB" id="9795402at2"/>
<dbReference type="EMBL" id="SMZO01000001">
    <property type="protein sequence ID" value="TDL91509.1"/>
    <property type="molecule type" value="Genomic_DNA"/>
</dbReference>
<dbReference type="InterPro" id="IPR053136">
    <property type="entry name" value="UTP_pyrophosphatase-like"/>
</dbReference>
<dbReference type="Gene3D" id="3.30.2010.10">
    <property type="entry name" value="Metalloproteases ('zincins'), catalytic domain"/>
    <property type="match status" value="1"/>
</dbReference>
<gene>
    <name evidence="2" type="ORF">E2L05_00845</name>
</gene>
<dbReference type="InterPro" id="IPR002725">
    <property type="entry name" value="YgjP-like_metallopeptidase"/>
</dbReference>
<dbReference type="AlphaFoldDB" id="A0A4V3BCL8"/>
<keyword evidence="3" id="KW-1185">Reference proteome</keyword>
<evidence type="ECO:0000259" key="1">
    <source>
        <dbReference type="Pfam" id="PF01863"/>
    </source>
</evidence>
<comment type="caution">
    <text evidence="2">The sequence shown here is derived from an EMBL/GenBank/DDBJ whole genome shotgun (WGS) entry which is preliminary data.</text>
</comment>
<protein>
    <submittedName>
        <fullName evidence="2">M48 family peptidase</fullName>
    </submittedName>
</protein>
<dbReference type="PANTHER" id="PTHR30399">
    <property type="entry name" value="UNCHARACTERIZED PROTEIN YGJP"/>
    <property type="match status" value="1"/>
</dbReference>
<dbReference type="PANTHER" id="PTHR30399:SF1">
    <property type="entry name" value="UTP PYROPHOSPHATASE"/>
    <property type="match status" value="1"/>
</dbReference>
<dbReference type="Pfam" id="PF01863">
    <property type="entry name" value="YgjP-like"/>
    <property type="match status" value="1"/>
</dbReference>
<evidence type="ECO:0000313" key="3">
    <source>
        <dbReference type="Proteomes" id="UP000294562"/>
    </source>
</evidence>
<accession>A0A4V3BCL8</accession>
<proteinExistence type="predicted"/>
<evidence type="ECO:0000313" key="2">
    <source>
        <dbReference type="EMBL" id="TDL91509.1"/>
    </source>
</evidence>
<organism evidence="2 3">
    <name type="scientific">Meridianimarinicoccus aquatilis</name>
    <dbReference type="NCBI Taxonomy" id="2552766"/>
    <lineage>
        <taxon>Bacteria</taxon>
        <taxon>Pseudomonadati</taxon>
        <taxon>Pseudomonadota</taxon>
        <taxon>Alphaproteobacteria</taxon>
        <taxon>Rhodobacterales</taxon>
        <taxon>Paracoccaceae</taxon>
        <taxon>Meridianimarinicoccus</taxon>
    </lineage>
</organism>
<sequence length="235" mass="26364">MQSRQETLILPGDPAVEVLLRRSARARRLSLRVSGLDGRVTLSVPKSMKLRTAEEFLFDKADWVREHIEGQPKSVAPVVGGIVPVEGRDLAIRPVAPPRRRARLGPDVVEINPALPVAPQVAGLLKTAARARLAIACDRYASEVGRRYSSLSLRDTRSRWGSCSSAGRLMFSWRLIMAPPEVLDYVAAHEVAHLVEMNHSRAFWDVVAQLCPDYARRRRWLRDHGSVLHSIRFEP</sequence>
<reference evidence="2 3" key="1">
    <citation type="submission" date="2019-03" db="EMBL/GenBank/DDBJ databases">
        <title>Rhodobacteraceae bacterium SM1902, a new member of the family Rhodobacteraceae isolated from Yantai.</title>
        <authorList>
            <person name="Sun Y."/>
        </authorList>
    </citation>
    <scope>NUCLEOTIDE SEQUENCE [LARGE SCALE GENOMIC DNA]</scope>
    <source>
        <strain evidence="2 3">SM1902</strain>
    </source>
</reference>
<dbReference type="Proteomes" id="UP000294562">
    <property type="component" value="Unassembled WGS sequence"/>
</dbReference>
<dbReference type="CDD" id="cd07344">
    <property type="entry name" value="M48_yhfN_like"/>
    <property type="match status" value="1"/>
</dbReference>
<name>A0A4V3BCL8_9RHOB</name>